<feature type="domain" description="AB hydrolase-1" evidence="1">
    <location>
        <begin position="22"/>
        <end position="131"/>
    </location>
</feature>
<dbReference type="PATRIC" id="fig|56193.3.peg.4628"/>
<dbReference type="InterPro" id="IPR029058">
    <property type="entry name" value="AB_hydrolase_fold"/>
</dbReference>
<organism evidence="2 3">
    <name type="scientific">Sphingobium chungbukense</name>
    <dbReference type="NCBI Taxonomy" id="56193"/>
    <lineage>
        <taxon>Bacteria</taxon>
        <taxon>Pseudomonadati</taxon>
        <taxon>Pseudomonadota</taxon>
        <taxon>Alphaproteobacteria</taxon>
        <taxon>Sphingomonadales</taxon>
        <taxon>Sphingomonadaceae</taxon>
        <taxon>Sphingobium</taxon>
    </lineage>
</organism>
<dbReference type="GO" id="GO:0042952">
    <property type="term" value="P:beta-ketoadipate pathway"/>
    <property type="evidence" value="ECO:0007669"/>
    <property type="project" value="InterPro"/>
</dbReference>
<dbReference type="SUPFAM" id="SSF53474">
    <property type="entry name" value="alpha/beta-Hydrolases"/>
    <property type="match status" value="1"/>
</dbReference>
<protein>
    <submittedName>
        <fullName evidence="2">3-oxoadipate enol-lactonase</fullName>
    </submittedName>
</protein>
<dbReference type="GO" id="GO:0047570">
    <property type="term" value="F:3-oxoadipate enol-lactonase activity"/>
    <property type="evidence" value="ECO:0007669"/>
    <property type="project" value="InterPro"/>
</dbReference>
<dbReference type="InterPro" id="IPR050228">
    <property type="entry name" value="Carboxylesterase_BioH"/>
</dbReference>
<proteinExistence type="predicted"/>
<dbReference type="EMBL" id="LBIC01000012">
    <property type="protein sequence ID" value="KKW90118.1"/>
    <property type="molecule type" value="Genomic_DNA"/>
</dbReference>
<accession>A0A0M3AJG7</accession>
<dbReference type="STRING" id="56193.YP76_22005"/>
<keyword evidence="3" id="KW-1185">Reference proteome</keyword>
<dbReference type="InterPro" id="IPR000073">
    <property type="entry name" value="AB_hydrolase_1"/>
</dbReference>
<dbReference type="AlphaFoldDB" id="A0A0M3AJG7"/>
<sequence length="256" mass="27083">MAFTDVPGARLYWRRDGRDEGPVLVLLNSIGTDMDLWDGVMPYLRDHFALLRIDTRGHGGSKTEAGDVSLERLAADVLSVADDAGIERFSVAGVSLGGMIGMEIALRASARVERLALICTSATMDSASWNDRITKVRGEGMAAIADLAMGRFLSDAAEPALFETVRRQLLAMDAEGYAACGAAIRDMDLATRIAGIACPTLVVTGTRDSSTPYGGHGEHLVARIPGAAHHALEAAHLAPLEAPDALAAALLSFVER</sequence>
<evidence type="ECO:0000313" key="2">
    <source>
        <dbReference type="EMBL" id="KKW90118.1"/>
    </source>
</evidence>
<evidence type="ECO:0000259" key="1">
    <source>
        <dbReference type="Pfam" id="PF00561"/>
    </source>
</evidence>
<reference evidence="2 3" key="1">
    <citation type="submission" date="2015-04" db="EMBL/GenBank/DDBJ databases">
        <title>Genome sequence of aromatic hydrocarbons-degrading Sphingobium chungbukense DJ77.</title>
        <authorList>
            <person name="Kim Y.-C."/>
            <person name="Chae J.-C."/>
        </authorList>
    </citation>
    <scope>NUCLEOTIDE SEQUENCE [LARGE SCALE GENOMIC DNA]</scope>
    <source>
        <strain evidence="2 3">DJ77</strain>
    </source>
</reference>
<evidence type="ECO:0000313" key="3">
    <source>
        <dbReference type="Proteomes" id="UP000033874"/>
    </source>
</evidence>
<comment type="caution">
    <text evidence="2">The sequence shown here is derived from an EMBL/GenBank/DDBJ whole genome shotgun (WGS) entry which is preliminary data.</text>
</comment>
<dbReference type="PANTHER" id="PTHR43194:SF2">
    <property type="entry name" value="PEROXISOMAL MEMBRANE PROTEIN LPX1"/>
    <property type="match status" value="1"/>
</dbReference>
<dbReference type="InterPro" id="IPR026968">
    <property type="entry name" value="PcaD/CatD"/>
</dbReference>
<name>A0A0M3AJG7_9SPHN</name>
<dbReference type="PANTHER" id="PTHR43194">
    <property type="entry name" value="HYDROLASE ALPHA/BETA FOLD FAMILY"/>
    <property type="match status" value="1"/>
</dbReference>
<dbReference type="NCBIfam" id="TIGR02427">
    <property type="entry name" value="protocat_pcaD"/>
    <property type="match status" value="1"/>
</dbReference>
<dbReference type="Gene3D" id="3.40.50.1820">
    <property type="entry name" value="alpha/beta hydrolase"/>
    <property type="match status" value="1"/>
</dbReference>
<dbReference type="Pfam" id="PF00561">
    <property type="entry name" value="Abhydrolase_1"/>
    <property type="match status" value="1"/>
</dbReference>
<dbReference type="RefSeq" id="WP_046765739.1">
    <property type="nucleotide sequence ID" value="NZ_LBIC01000012.1"/>
</dbReference>
<dbReference type="Proteomes" id="UP000033874">
    <property type="component" value="Unassembled WGS sequence"/>
</dbReference>
<dbReference type="PRINTS" id="PR00111">
    <property type="entry name" value="ABHYDROLASE"/>
</dbReference>
<gene>
    <name evidence="2" type="ORF">YP76_22005</name>
</gene>